<keyword evidence="2" id="KW-0576">Peroxisome</keyword>
<evidence type="ECO:0000256" key="2">
    <source>
        <dbReference type="ARBA" id="ARBA00023140"/>
    </source>
</evidence>
<dbReference type="VEuPathDB" id="VectorBase:AMEM014222"/>
<name>A0A182VFR3_ANOME</name>
<evidence type="ECO:0000256" key="1">
    <source>
        <dbReference type="ARBA" id="ARBA00004275"/>
    </source>
</evidence>
<dbReference type="SUPFAM" id="SSF56801">
    <property type="entry name" value="Acetyl-CoA synthetase-like"/>
    <property type="match status" value="1"/>
</dbReference>
<dbReference type="Gene3D" id="3.40.50.980">
    <property type="match status" value="1"/>
</dbReference>
<evidence type="ECO:0000313" key="4">
    <source>
        <dbReference type="EnsemblMetazoa" id="AMEM014222-PA"/>
    </source>
</evidence>
<dbReference type="InterPro" id="IPR042099">
    <property type="entry name" value="ANL_N_sf"/>
</dbReference>
<dbReference type="Proteomes" id="UP000075903">
    <property type="component" value="Unassembled WGS sequence"/>
</dbReference>
<organism evidence="4 5">
    <name type="scientific">Anopheles merus</name>
    <name type="common">Mosquito</name>
    <dbReference type="NCBI Taxonomy" id="30066"/>
    <lineage>
        <taxon>Eukaryota</taxon>
        <taxon>Metazoa</taxon>
        <taxon>Ecdysozoa</taxon>
        <taxon>Arthropoda</taxon>
        <taxon>Hexapoda</taxon>
        <taxon>Insecta</taxon>
        <taxon>Pterygota</taxon>
        <taxon>Neoptera</taxon>
        <taxon>Endopterygota</taxon>
        <taxon>Diptera</taxon>
        <taxon>Nematocera</taxon>
        <taxon>Culicoidea</taxon>
        <taxon>Culicidae</taxon>
        <taxon>Anophelinae</taxon>
        <taxon>Anopheles</taxon>
    </lineage>
</organism>
<dbReference type="VEuPathDB" id="VectorBase:AMEM21_001047"/>
<dbReference type="AlphaFoldDB" id="A0A182VFR3"/>
<sequence length="252" mass="27590">MISRILASTVPACRRAGSRAVLVELAARTNACGSAVVLSQRRLMSHERNVVQSPFGSVDIPEKNVTEYIFEGYEKYADKPAITCGASKRSYTYGMTYEMVKRMACGLLSQKGCAMRQHDVLGLLLPNIPEFVPALHGGLLAGLTVTFANPLYTAEEVCRQFENAGVTAIVTLPMLLPVAEMFKSKMKHYKGTICIGGKHDLDKNIYGFEVGSGLPKGVELSHYNLVANLAQGSHPAISKYYQPEYRKCCAMD</sequence>
<evidence type="ECO:0000313" key="5">
    <source>
        <dbReference type="Proteomes" id="UP000075903"/>
    </source>
</evidence>
<comment type="subcellular location">
    <subcellularLocation>
        <location evidence="1">Peroxisome</location>
    </subcellularLocation>
</comment>
<dbReference type="PANTHER" id="PTHR24096">
    <property type="entry name" value="LONG-CHAIN-FATTY-ACID--COA LIGASE"/>
    <property type="match status" value="1"/>
</dbReference>
<dbReference type="GO" id="GO:0004467">
    <property type="term" value="F:long-chain fatty acid-CoA ligase activity"/>
    <property type="evidence" value="ECO:0007669"/>
    <property type="project" value="TreeGrafter"/>
</dbReference>
<dbReference type="GO" id="GO:0005777">
    <property type="term" value="C:peroxisome"/>
    <property type="evidence" value="ECO:0007669"/>
    <property type="project" value="UniProtKB-SubCell"/>
</dbReference>
<dbReference type="Gene3D" id="3.40.50.12780">
    <property type="entry name" value="N-terminal domain of ligase-like"/>
    <property type="match status" value="1"/>
</dbReference>
<dbReference type="PANTHER" id="PTHR24096:SF394">
    <property type="entry name" value="LUCIFERIN 4-MONOOXYGENASE"/>
    <property type="match status" value="1"/>
</dbReference>
<keyword evidence="5" id="KW-1185">Reference proteome</keyword>
<dbReference type="EnsemblMetazoa" id="AMEM014222-RA">
    <property type="protein sequence ID" value="AMEM014222-PA"/>
    <property type="gene ID" value="AMEM014222"/>
</dbReference>
<proteinExistence type="predicted"/>
<reference evidence="4" key="1">
    <citation type="submission" date="2020-05" db="UniProtKB">
        <authorList>
            <consortium name="EnsemblMetazoa"/>
        </authorList>
    </citation>
    <scope>IDENTIFICATION</scope>
    <source>
        <strain evidence="4">MAF</strain>
    </source>
</reference>
<accession>A0A182VFR3</accession>
<dbReference type="GO" id="GO:0046949">
    <property type="term" value="P:fatty-acyl-CoA biosynthetic process"/>
    <property type="evidence" value="ECO:0007669"/>
    <property type="project" value="TreeGrafter"/>
</dbReference>
<feature type="domain" description="AMP-dependent synthetase/ligase" evidence="3">
    <location>
        <begin position="74"/>
        <end position="177"/>
    </location>
</feature>
<protein>
    <recommendedName>
        <fullName evidence="3">AMP-dependent synthetase/ligase domain-containing protein</fullName>
    </recommendedName>
</protein>
<dbReference type="Pfam" id="PF00501">
    <property type="entry name" value="AMP-binding"/>
    <property type="match status" value="1"/>
</dbReference>
<evidence type="ECO:0000259" key="3">
    <source>
        <dbReference type="Pfam" id="PF00501"/>
    </source>
</evidence>
<dbReference type="STRING" id="30066.A0A182VFR3"/>
<dbReference type="InterPro" id="IPR000873">
    <property type="entry name" value="AMP-dep_synth/lig_dom"/>
</dbReference>